<feature type="compositionally biased region" description="Low complexity" evidence="1">
    <location>
        <begin position="706"/>
        <end position="718"/>
    </location>
</feature>
<keyword evidence="4" id="KW-1185">Reference proteome</keyword>
<evidence type="ECO:0000313" key="3">
    <source>
        <dbReference type="EMBL" id="OSS53437.1"/>
    </source>
</evidence>
<feature type="region of interest" description="Disordered" evidence="1">
    <location>
        <begin position="375"/>
        <end position="394"/>
    </location>
</feature>
<feature type="compositionally biased region" description="Basic and acidic residues" evidence="1">
    <location>
        <begin position="719"/>
        <end position="736"/>
    </location>
</feature>
<name>A0A1Y2MD94_EPING</name>
<proteinExistence type="predicted"/>
<dbReference type="InParanoid" id="A0A1Y2MD94"/>
<dbReference type="PANTHER" id="PTHR35184">
    <property type="entry name" value="YALI0C10208P"/>
    <property type="match status" value="1"/>
</dbReference>
<feature type="transmembrane region" description="Helical" evidence="2">
    <location>
        <begin position="189"/>
        <end position="208"/>
    </location>
</feature>
<dbReference type="PANTHER" id="PTHR35184:SF1">
    <property type="entry name" value="INTEGRAL MEMBRANE PROTEIN"/>
    <property type="match status" value="1"/>
</dbReference>
<dbReference type="InterPro" id="IPR021460">
    <property type="entry name" value="DUF3112"/>
</dbReference>
<organism evidence="3 4">
    <name type="scientific">Epicoccum nigrum</name>
    <name type="common">Soil fungus</name>
    <name type="synonym">Epicoccum purpurascens</name>
    <dbReference type="NCBI Taxonomy" id="105696"/>
    <lineage>
        <taxon>Eukaryota</taxon>
        <taxon>Fungi</taxon>
        <taxon>Dikarya</taxon>
        <taxon>Ascomycota</taxon>
        <taxon>Pezizomycotina</taxon>
        <taxon>Dothideomycetes</taxon>
        <taxon>Pleosporomycetidae</taxon>
        <taxon>Pleosporales</taxon>
        <taxon>Pleosporineae</taxon>
        <taxon>Didymellaceae</taxon>
        <taxon>Epicoccum</taxon>
    </lineage>
</organism>
<dbReference type="EMBL" id="KZ107838">
    <property type="protein sequence ID" value="OSS53437.1"/>
    <property type="molecule type" value="Genomic_DNA"/>
</dbReference>
<feature type="transmembrane region" description="Helical" evidence="2">
    <location>
        <begin position="39"/>
        <end position="59"/>
    </location>
</feature>
<dbReference type="STRING" id="105696.A0A1Y2MD94"/>
<feature type="region of interest" description="Disordered" evidence="1">
    <location>
        <begin position="473"/>
        <end position="750"/>
    </location>
</feature>
<feature type="compositionally biased region" description="Low complexity" evidence="1">
    <location>
        <begin position="597"/>
        <end position="614"/>
    </location>
</feature>
<evidence type="ECO:0000313" key="4">
    <source>
        <dbReference type="Proteomes" id="UP000193240"/>
    </source>
</evidence>
<sequence>MSTAPNTSGPPSGQQGRGGPPYAPTHAGLGGTPDVIPDIPITVILLVIYLTFGIVHLKILKGNKGRGHKFIFNGALMGLCKIRVITMCLRIAWSLHKRNVGLAMAAQIFTYAGTIILYMINWFFTQRVVRAQHTKLGWSMPYRIFHRGSLALLVISLLMIIVTSIWQSFTLNTNSLRIFRNFQLAGQTYFTWLAFAPIIFVLISLVIPRHEIDKFGAGRLRVNITILLIGATVISIGQIFRCVTTWLPPSPLRNAQGQFQDPPWYFQKVCFYVFNFVTEVIVIGMYALVRVDLRFYVPDGAKRAGDYSRSSVNVHDSEKKPRRSVISTYSNGSNETLHSYQTSIFEDSGTLADSLRYPSSTLTIDEKTGAWKVKRASGSFVSSPRSSTGSQPSMWLDRTTMAENDIPPVPAIPNRTSWPLSTSSPYPNDSISKLEHRNPSSKRSSPSHQYELKNHVFNDQDMGDAVQSALNRLESNSDKKSKRRTRSPPPGYDDGAAANATGHSPTDNKYTHFSRPNSLDVKGEAVKEKRRRNTTHPMVVTKDGRKILRKTRQKSPSEDVSIRHVASSPTYPPEAHMPTHMMSGARDGPSSMPEPISALPSQPAAPSSQRSSSLEIITLTKRLSEPNSSPRVLDLSGRPKQESTPVSGCTSRSNSLHRDPREHAHSASVASPKSHHVLGIAQQAGPSSGAATPGLQAPGVVSRIGTVSSSIYSTSTTSSDRREAVRAEEEFRKFSYEAESEDEEKRGRSE</sequence>
<feature type="region of interest" description="Disordered" evidence="1">
    <location>
        <begin position="1"/>
        <end position="24"/>
    </location>
</feature>
<evidence type="ECO:0000256" key="1">
    <source>
        <dbReference type="SAM" id="MobiDB-lite"/>
    </source>
</evidence>
<keyword evidence="2" id="KW-0812">Transmembrane</keyword>
<dbReference type="Pfam" id="PF11309">
    <property type="entry name" value="DUF3112"/>
    <property type="match status" value="1"/>
</dbReference>
<dbReference type="OMA" id="FGVIHIK"/>
<feature type="transmembrane region" description="Helical" evidence="2">
    <location>
        <begin position="105"/>
        <end position="124"/>
    </location>
</feature>
<feature type="region of interest" description="Disordered" evidence="1">
    <location>
        <begin position="404"/>
        <end position="448"/>
    </location>
</feature>
<dbReference type="Proteomes" id="UP000193240">
    <property type="component" value="Unassembled WGS sequence"/>
</dbReference>
<feature type="compositionally biased region" description="Polar residues" evidence="1">
    <location>
        <begin position="414"/>
        <end position="431"/>
    </location>
</feature>
<keyword evidence="2" id="KW-1133">Transmembrane helix</keyword>
<protein>
    <submittedName>
        <fullName evidence="3">Uncharacterized protein</fullName>
    </submittedName>
</protein>
<gene>
    <name evidence="3" type="ORF">B5807_00416</name>
</gene>
<evidence type="ECO:0000256" key="2">
    <source>
        <dbReference type="SAM" id="Phobius"/>
    </source>
</evidence>
<reference evidence="3 4" key="1">
    <citation type="journal article" date="2017" name="Genome Announc.">
        <title>Genome sequence of the saprophytic ascomycete Epicoccum nigrum ICMP 19927 strain isolated from New Zealand.</title>
        <authorList>
            <person name="Fokin M."/>
            <person name="Fleetwood D."/>
            <person name="Weir B.S."/>
            <person name="Villas-Boas S.G."/>
        </authorList>
    </citation>
    <scope>NUCLEOTIDE SEQUENCE [LARGE SCALE GENOMIC DNA]</scope>
    <source>
        <strain evidence="3 4">ICMP 19927</strain>
    </source>
</reference>
<feature type="transmembrane region" description="Helical" evidence="2">
    <location>
        <begin position="144"/>
        <end position="169"/>
    </location>
</feature>
<feature type="compositionally biased region" description="Basic and acidic residues" evidence="1">
    <location>
        <begin position="656"/>
        <end position="665"/>
    </location>
</feature>
<accession>A0A1Y2MD94</accession>
<keyword evidence="2" id="KW-0472">Membrane</keyword>
<feature type="compositionally biased region" description="Polar residues" evidence="1">
    <location>
        <begin position="642"/>
        <end position="654"/>
    </location>
</feature>
<feature type="transmembrane region" description="Helical" evidence="2">
    <location>
        <begin position="220"/>
        <end position="240"/>
    </location>
</feature>
<feature type="transmembrane region" description="Helical" evidence="2">
    <location>
        <begin position="71"/>
        <end position="93"/>
    </location>
</feature>
<dbReference type="AlphaFoldDB" id="A0A1Y2MD94"/>
<feature type="compositionally biased region" description="Low complexity" evidence="1">
    <location>
        <begin position="382"/>
        <end position="393"/>
    </location>
</feature>